<dbReference type="AlphaFoldDB" id="A0A1H1AKW6"/>
<feature type="domain" description="DeoxyPurine in DNA protein A" evidence="1">
    <location>
        <begin position="45"/>
        <end position="220"/>
    </location>
</feature>
<dbReference type="Gene3D" id="3.20.20.105">
    <property type="entry name" value="Queuine tRNA-ribosyltransferase-like"/>
    <property type="match status" value="1"/>
</dbReference>
<sequence length="260" mass="29983">MENTDFRFFFGCASGSARKALQKLEEPNVLLNYATANNTPFDTIENLFVDSGGYSQLLTGEAYQTSDREYLAYLRTHDPELFALRDYPCSPAVLRTHDRTVRDHQQRTTRHHRRLLDTFDDSGLTGEPVAVLQGWSPAQYLTHLDELRSEGLLTRYVGIGSLARRQNTSTVAQIIHQVRDELPENHRLHGFGVTPRVLQCPRVVTALDSADSTAYELRTRLEDRRNTWREQAYHYLRMKRQLETLTTSRSEQQSLVHFKA</sequence>
<gene>
    <name evidence="2" type="ORF">SAMN04489842_0729</name>
</gene>
<dbReference type="EMBL" id="FNLC01000001">
    <property type="protein sequence ID" value="SDQ40339.1"/>
    <property type="molecule type" value="Genomic_DNA"/>
</dbReference>
<dbReference type="InterPro" id="IPR036511">
    <property type="entry name" value="TGT-like_sf"/>
</dbReference>
<dbReference type="InterPro" id="IPR055645">
    <property type="entry name" value="DpdA"/>
</dbReference>
<accession>A0A1H1AKW6</accession>
<dbReference type="Proteomes" id="UP000198848">
    <property type="component" value="Unassembled WGS sequence"/>
</dbReference>
<dbReference type="STRING" id="1095778.SAMN04489842_0729"/>
<evidence type="ECO:0000259" key="1">
    <source>
        <dbReference type="Pfam" id="PF23859"/>
    </source>
</evidence>
<dbReference type="GO" id="GO:0006400">
    <property type="term" value="P:tRNA modification"/>
    <property type="evidence" value="ECO:0007669"/>
    <property type="project" value="InterPro"/>
</dbReference>
<dbReference type="SUPFAM" id="SSF51713">
    <property type="entry name" value="tRNA-guanine transglycosylase"/>
    <property type="match status" value="1"/>
</dbReference>
<proteinExistence type="predicted"/>
<protein>
    <recommendedName>
        <fullName evidence="1">DeoxyPurine in DNA protein A domain-containing protein</fullName>
    </recommendedName>
</protein>
<evidence type="ECO:0000313" key="2">
    <source>
        <dbReference type="EMBL" id="SDQ40339.1"/>
    </source>
</evidence>
<evidence type="ECO:0000313" key="3">
    <source>
        <dbReference type="Proteomes" id="UP000198848"/>
    </source>
</evidence>
<dbReference type="Pfam" id="PF23859">
    <property type="entry name" value="DpdA"/>
    <property type="match status" value="1"/>
</dbReference>
<organism evidence="2 3">
    <name type="scientific">Natronobacterium texcoconense</name>
    <dbReference type="NCBI Taxonomy" id="1095778"/>
    <lineage>
        <taxon>Archaea</taxon>
        <taxon>Methanobacteriati</taxon>
        <taxon>Methanobacteriota</taxon>
        <taxon>Stenosarchaea group</taxon>
        <taxon>Halobacteria</taxon>
        <taxon>Halobacteriales</taxon>
        <taxon>Natrialbaceae</taxon>
        <taxon>Natronobacterium</taxon>
    </lineage>
</organism>
<reference evidence="3" key="1">
    <citation type="submission" date="2016-10" db="EMBL/GenBank/DDBJ databases">
        <authorList>
            <person name="Varghese N."/>
            <person name="Submissions S."/>
        </authorList>
    </citation>
    <scope>NUCLEOTIDE SEQUENCE [LARGE SCALE GENOMIC DNA]</scope>
    <source>
        <strain evidence="3">DSM 24767</strain>
    </source>
</reference>
<name>A0A1H1AKW6_NATTX</name>
<keyword evidence="3" id="KW-1185">Reference proteome</keyword>